<comment type="caution">
    <text evidence="5">The sequence shown here is derived from an EMBL/GenBank/DDBJ whole genome shotgun (WGS) entry which is preliminary data.</text>
</comment>
<dbReference type="InterPro" id="IPR000730">
    <property type="entry name" value="Pr_cel_nuc_antig"/>
</dbReference>
<dbReference type="GO" id="GO:0006275">
    <property type="term" value="P:regulation of DNA replication"/>
    <property type="evidence" value="ECO:0007669"/>
    <property type="project" value="UniProtKB-UniRule"/>
</dbReference>
<dbReference type="CDD" id="cd00577">
    <property type="entry name" value="PCNA"/>
    <property type="match status" value="1"/>
</dbReference>
<dbReference type="AlphaFoldDB" id="A0A7C4D9J7"/>
<dbReference type="GO" id="GO:0003677">
    <property type="term" value="F:DNA binding"/>
    <property type="evidence" value="ECO:0007669"/>
    <property type="project" value="UniProtKB-UniRule"/>
</dbReference>
<dbReference type="GO" id="GO:0006272">
    <property type="term" value="P:leading strand elongation"/>
    <property type="evidence" value="ECO:0007669"/>
    <property type="project" value="TreeGrafter"/>
</dbReference>
<proteinExistence type="inferred from homology"/>
<feature type="domain" description="Proliferating cell nuclear antigen PCNA N-terminal" evidence="4">
    <location>
        <begin position="1"/>
        <end position="112"/>
    </location>
</feature>
<dbReference type="InterPro" id="IPR022648">
    <property type="entry name" value="Pr_cel_nuc_antig_N"/>
</dbReference>
<reference evidence="5" key="1">
    <citation type="journal article" date="2020" name="mSystems">
        <title>Genome- and Community-Level Interaction Insights into Carbon Utilization and Element Cycling Functions of Hydrothermarchaeota in Hydrothermal Sediment.</title>
        <authorList>
            <person name="Zhou Z."/>
            <person name="Liu Y."/>
            <person name="Xu W."/>
            <person name="Pan J."/>
            <person name="Luo Z.H."/>
            <person name="Li M."/>
        </authorList>
    </citation>
    <scope>NUCLEOTIDE SEQUENCE [LARGE SCALE GENOMIC DNA]</scope>
    <source>
        <strain evidence="6">SpSt-622</strain>
        <strain evidence="5">SpSt-642</strain>
    </source>
</reference>
<protein>
    <recommendedName>
        <fullName evidence="3">DNA polymerase sliding clamp</fullName>
    </recommendedName>
    <alternativeName>
        <fullName evidence="3">Proliferating cell nuclear antigen homolog</fullName>
        <shortName evidence="3">PCNA</shortName>
    </alternativeName>
</protein>
<sequence length="252" mass="28564">MFKASYPSASKFKYVVQALAKVTDESPFYAKIDGLESRVLSPDKTTMIIVKIPSIAFEEYEVSEETGFIVPVADLNKIVRRATRNDSLILEYKPGDEVLKIVFRNKKTSVERVFYVNARGIGEEAIQEIKLELSVTARFVADDYKQLIRDLKTIGEEAVFHYKNGKLLVYSHAQHKEYVGEFSEGNPLAYLSSTVDEVKSIYSVSLLEATLKPLQSAKYVTLYFDTDKPAKVEFEIGEGGYIVYWIVPRLEA</sequence>
<dbReference type="PROSITE" id="PS01251">
    <property type="entry name" value="PCNA_1"/>
    <property type="match status" value="1"/>
</dbReference>
<evidence type="ECO:0000313" key="5">
    <source>
        <dbReference type="EMBL" id="HGM58293.1"/>
    </source>
</evidence>
<keyword evidence="1 3" id="KW-0235">DNA replication</keyword>
<dbReference type="GO" id="GO:0030337">
    <property type="term" value="F:DNA polymerase processivity factor activity"/>
    <property type="evidence" value="ECO:0007669"/>
    <property type="project" value="UniProtKB-UniRule"/>
</dbReference>
<dbReference type="HAMAP" id="MF_00317">
    <property type="entry name" value="DNApol_clamp_arch"/>
    <property type="match status" value="1"/>
</dbReference>
<dbReference type="InterPro" id="IPR046938">
    <property type="entry name" value="DNA_clamp_sf"/>
</dbReference>
<organism evidence="5">
    <name type="scientific">Staphylothermus marinus</name>
    <dbReference type="NCBI Taxonomy" id="2280"/>
    <lineage>
        <taxon>Archaea</taxon>
        <taxon>Thermoproteota</taxon>
        <taxon>Thermoprotei</taxon>
        <taxon>Desulfurococcales</taxon>
        <taxon>Desulfurococcaceae</taxon>
        <taxon>Staphylothermus</taxon>
    </lineage>
</organism>
<accession>A0A7C4D9J7</accession>
<evidence type="ECO:0000259" key="4">
    <source>
        <dbReference type="Pfam" id="PF00705"/>
    </source>
</evidence>
<dbReference type="EMBL" id="DTAN01000110">
    <property type="protein sequence ID" value="HGU65140.1"/>
    <property type="molecule type" value="Genomic_DNA"/>
</dbReference>
<comment type="similarity">
    <text evidence="3">Belongs to the PCNA family.</text>
</comment>
<dbReference type="PANTHER" id="PTHR11352">
    <property type="entry name" value="PROLIFERATING CELL NUCLEAR ANTIGEN"/>
    <property type="match status" value="1"/>
</dbReference>
<comment type="function">
    <text evidence="3">Sliding clamp subunit that acts as a moving platform for DNA processing. Responsible for tethering the catalytic subunit of DNA polymerase and other proteins to DNA during high-speed replication.</text>
</comment>
<comment type="subunit">
    <text evidence="3">Homotrimer. The subunits circularize to form a toroid; DNA passes through its center. Replication factor C (RFC) is required to load the toroid on the DNA.</text>
</comment>
<gene>
    <name evidence="3" type="primary">pcn</name>
    <name evidence="6" type="ORF">ENT92_02865</name>
    <name evidence="5" type="ORF">ENU14_01710</name>
</gene>
<evidence type="ECO:0000256" key="3">
    <source>
        <dbReference type="HAMAP-Rule" id="MF_00317"/>
    </source>
</evidence>
<dbReference type="Pfam" id="PF00705">
    <property type="entry name" value="PCNA_N"/>
    <property type="match status" value="1"/>
</dbReference>
<dbReference type="InterPro" id="IPR022659">
    <property type="entry name" value="Pr_cel_nuc_antig_CS"/>
</dbReference>
<keyword evidence="2 3" id="KW-0238">DNA-binding</keyword>
<name>A0A7C4D9J7_STAMA</name>
<dbReference type="NCBIfam" id="NF002218">
    <property type="entry name" value="PRK01115.1-1"/>
    <property type="match status" value="1"/>
</dbReference>
<evidence type="ECO:0000256" key="1">
    <source>
        <dbReference type="ARBA" id="ARBA00022705"/>
    </source>
</evidence>
<dbReference type="Gene3D" id="3.70.10.10">
    <property type="match status" value="1"/>
</dbReference>
<dbReference type="EMBL" id="DTBJ01000016">
    <property type="protein sequence ID" value="HGM58293.1"/>
    <property type="molecule type" value="Genomic_DNA"/>
</dbReference>
<dbReference type="SUPFAM" id="SSF55979">
    <property type="entry name" value="DNA clamp"/>
    <property type="match status" value="2"/>
</dbReference>
<evidence type="ECO:0000256" key="2">
    <source>
        <dbReference type="ARBA" id="ARBA00023125"/>
    </source>
</evidence>
<dbReference type="PANTHER" id="PTHR11352:SF0">
    <property type="entry name" value="PROLIFERATING CELL NUCLEAR ANTIGEN"/>
    <property type="match status" value="1"/>
</dbReference>
<evidence type="ECO:0000313" key="6">
    <source>
        <dbReference type="EMBL" id="HGU65140.1"/>
    </source>
</evidence>